<proteinExistence type="predicted"/>
<name>A0A1H7XHA7_9BACT</name>
<reference evidence="2 3" key="1">
    <citation type="submission" date="2016-10" db="EMBL/GenBank/DDBJ databases">
        <authorList>
            <person name="de Groot N.N."/>
        </authorList>
    </citation>
    <scope>NUCLEOTIDE SEQUENCE [LARGE SCALE GENOMIC DNA]</scope>
    <source>
        <strain evidence="2 3">DSM 21039</strain>
    </source>
</reference>
<evidence type="ECO:0000256" key="1">
    <source>
        <dbReference type="SAM" id="SignalP"/>
    </source>
</evidence>
<dbReference type="PROSITE" id="PS51257">
    <property type="entry name" value="PROKAR_LIPOPROTEIN"/>
    <property type="match status" value="1"/>
</dbReference>
<dbReference type="STRING" id="573321.SAMN04488505_10474"/>
<keyword evidence="1" id="KW-0732">Signal</keyword>
<dbReference type="Proteomes" id="UP000198984">
    <property type="component" value="Unassembled WGS sequence"/>
</dbReference>
<evidence type="ECO:0008006" key="4">
    <source>
        <dbReference type="Google" id="ProtNLM"/>
    </source>
</evidence>
<organism evidence="2 3">
    <name type="scientific">Chitinophaga rupis</name>
    <dbReference type="NCBI Taxonomy" id="573321"/>
    <lineage>
        <taxon>Bacteria</taxon>
        <taxon>Pseudomonadati</taxon>
        <taxon>Bacteroidota</taxon>
        <taxon>Chitinophagia</taxon>
        <taxon>Chitinophagales</taxon>
        <taxon>Chitinophagaceae</taxon>
        <taxon>Chitinophaga</taxon>
    </lineage>
</organism>
<accession>A0A1H7XHA7</accession>
<feature type="signal peptide" evidence="1">
    <location>
        <begin position="1"/>
        <end position="20"/>
    </location>
</feature>
<evidence type="ECO:0000313" key="2">
    <source>
        <dbReference type="EMBL" id="SEM33055.1"/>
    </source>
</evidence>
<feature type="chain" id="PRO_5011457329" description="Lipoprotein" evidence="1">
    <location>
        <begin position="21"/>
        <end position="237"/>
    </location>
</feature>
<gene>
    <name evidence="2" type="ORF">SAMN04488505_10474</name>
</gene>
<keyword evidence="3" id="KW-1185">Reference proteome</keyword>
<dbReference type="EMBL" id="FOBB01000004">
    <property type="protein sequence ID" value="SEM33055.1"/>
    <property type="molecule type" value="Genomic_DNA"/>
</dbReference>
<dbReference type="OrthoDB" id="9937315at2"/>
<dbReference type="AlphaFoldDB" id="A0A1H7XHA7"/>
<dbReference type="RefSeq" id="WP_143081042.1">
    <property type="nucleotide sequence ID" value="NZ_FOBB01000004.1"/>
</dbReference>
<sequence>MNKLLNLPILASLCVLSLTACVKNGVNDISISKDVTPAEESKIKPPTTLGTCNAEGYYFYESGVEDPPHSFGIQIYSTGWSSAVVGIKEYNSSAPFTNYTLSTPTSNIVTLVSGIDNLKTYDVQLTLTCSDGTVSVSGIRHDQLKGYDVGTSLSNNVTVTSATSPSRTITIRNNFNFTIYVGLYSFTTGAVLYGAQALGSGAQTSFSSLAPGKYGVLLNKFDPFSGTAAYTRVVSLP</sequence>
<evidence type="ECO:0000313" key="3">
    <source>
        <dbReference type="Proteomes" id="UP000198984"/>
    </source>
</evidence>
<protein>
    <recommendedName>
        <fullName evidence="4">Lipoprotein</fullName>
    </recommendedName>
</protein>